<dbReference type="Proteomes" id="UP000267535">
    <property type="component" value="Unassembled WGS sequence"/>
</dbReference>
<keyword evidence="3" id="KW-1185">Reference proteome</keyword>
<evidence type="ECO:0000313" key="3">
    <source>
        <dbReference type="Proteomes" id="UP000267535"/>
    </source>
</evidence>
<dbReference type="AlphaFoldDB" id="A0A3P1SVG5"/>
<name>A0A3P1SVG5_9GAMM</name>
<dbReference type="GO" id="GO:0016787">
    <property type="term" value="F:hydrolase activity"/>
    <property type="evidence" value="ECO:0007669"/>
    <property type="project" value="UniProtKB-KW"/>
</dbReference>
<reference evidence="2 3" key="1">
    <citation type="submission" date="2018-11" db="EMBL/GenBank/DDBJ databases">
        <title>The draft genome sequence of Amphritea balenae JAMM 1525T.</title>
        <authorList>
            <person name="Fang Z."/>
            <person name="Zhang Y."/>
            <person name="Han X."/>
        </authorList>
    </citation>
    <scope>NUCLEOTIDE SEQUENCE [LARGE SCALE GENOMIC DNA]</scope>
    <source>
        <strain evidence="2 3">JAMM 1525</strain>
    </source>
</reference>
<dbReference type="EMBL" id="RQXV01000001">
    <property type="protein sequence ID" value="RRD01227.1"/>
    <property type="molecule type" value="Genomic_DNA"/>
</dbReference>
<dbReference type="RefSeq" id="WP_124924299.1">
    <property type="nucleotide sequence ID" value="NZ_BMOH01000001.1"/>
</dbReference>
<dbReference type="InterPro" id="IPR029058">
    <property type="entry name" value="AB_hydrolase_fold"/>
</dbReference>
<evidence type="ECO:0000256" key="1">
    <source>
        <dbReference type="SAM" id="SignalP"/>
    </source>
</evidence>
<dbReference type="SUPFAM" id="SSF53474">
    <property type="entry name" value="alpha/beta-Hydrolases"/>
    <property type="match status" value="1"/>
</dbReference>
<feature type="signal peptide" evidence="1">
    <location>
        <begin position="1"/>
        <end position="21"/>
    </location>
</feature>
<keyword evidence="2" id="KW-0378">Hydrolase</keyword>
<dbReference type="Gene3D" id="3.40.50.1820">
    <property type="entry name" value="alpha/beta hydrolase"/>
    <property type="match status" value="1"/>
</dbReference>
<organism evidence="2 3">
    <name type="scientific">Amphritea balenae</name>
    <dbReference type="NCBI Taxonomy" id="452629"/>
    <lineage>
        <taxon>Bacteria</taxon>
        <taxon>Pseudomonadati</taxon>
        <taxon>Pseudomonadota</taxon>
        <taxon>Gammaproteobacteria</taxon>
        <taxon>Oceanospirillales</taxon>
        <taxon>Oceanospirillaceae</taxon>
        <taxon>Amphritea</taxon>
    </lineage>
</organism>
<dbReference type="OrthoDB" id="7257695at2"/>
<keyword evidence="1" id="KW-0732">Signal</keyword>
<comment type="caution">
    <text evidence="2">The sequence shown here is derived from an EMBL/GenBank/DDBJ whole genome shotgun (WGS) entry which is preliminary data.</text>
</comment>
<sequence>MRLLSKLLILFISLTAYNLSAAELVSLKTRGDVTQKFILIKPVNPTATVILFSGGKGILKLSSLFGSPSLGAGQTNFLVRSRKLFADKGLMVAVVDAPSDKQKNKGMFKGFRSSGEHVTDIDAVITYLKKQADIPVWLVGTSRGTESAAHVTINSSQQIAGLVLTASMSKRNKSGKAVTMMDLTKITQPTLIASHENDGCANTPPKGAEIIKEKLVNASSADVIFFKGGKETGDPCKGLSYHGFLGIEDKVVDKIYEFIATN</sequence>
<gene>
    <name evidence="2" type="ORF">EHS89_01300</name>
</gene>
<accession>A0A3P1SVG5</accession>
<proteinExistence type="predicted"/>
<feature type="chain" id="PRO_5018097756" evidence="1">
    <location>
        <begin position="22"/>
        <end position="262"/>
    </location>
</feature>
<protein>
    <submittedName>
        <fullName evidence="2">Alpha/beta hydrolase</fullName>
    </submittedName>
</protein>
<evidence type="ECO:0000313" key="2">
    <source>
        <dbReference type="EMBL" id="RRD01227.1"/>
    </source>
</evidence>